<sequence length="55" mass="5881">MYRVFLQLQRDEHGLTLVEYGIGLSIVLGIAVAVYANLGTNIGDAMGAASVRMPD</sequence>
<keyword evidence="1" id="KW-0812">Transmembrane</keyword>
<gene>
    <name evidence="2" type="ORF">AB2B41_21670</name>
</gene>
<dbReference type="EMBL" id="JBFNXX010000037">
    <property type="protein sequence ID" value="MEW9922215.1"/>
    <property type="molecule type" value="Genomic_DNA"/>
</dbReference>
<accession>A0ABV3RTC9</accession>
<evidence type="ECO:0000313" key="2">
    <source>
        <dbReference type="EMBL" id="MEW9922215.1"/>
    </source>
</evidence>
<keyword evidence="1" id="KW-1133">Transmembrane helix</keyword>
<dbReference type="Proteomes" id="UP001556098">
    <property type="component" value="Unassembled WGS sequence"/>
</dbReference>
<reference evidence="2 3" key="1">
    <citation type="submission" date="2024-07" db="EMBL/GenBank/DDBJ databases">
        <title>Marimonas sp.nov., isolated from tidal-flat sediment.</title>
        <authorList>
            <person name="Jayan J.N."/>
            <person name="Lee S.S."/>
        </authorList>
    </citation>
    <scope>NUCLEOTIDE SEQUENCE [LARGE SCALE GENOMIC DNA]</scope>
    <source>
        <strain evidence="2 3">MJW-29</strain>
    </source>
</reference>
<feature type="transmembrane region" description="Helical" evidence="1">
    <location>
        <begin position="20"/>
        <end position="38"/>
    </location>
</feature>
<keyword evidence="3" id="KW-1185">Reference proteome</keyword>
<name>A0ABV3RTC9_9RHOB</name>
<keyword evidence="1" id="KW-0472">Membrane</keyword>
<evidence type="ECO:0000256" key="1">
    <source>
        <dbReference type="SAM" id="Phobius"/>
    </source>
</evidence>
<comment type="caution">
    <text evidence="2">The sequence shown here is derived from an EMBL/GenBank/DDBJ whole genome shotgun (WGS) entry which is preliminary data.</text>
</comment>
<organism evidence="2 3">
    <name type="scientific">Sulfitobacter sediminis</name>
    <dbReference type="NCBI Taxonomy" id="3234186"/>
    <lineage>
        <taxon>Bacteria</taxon>
        <taxon>Pseudomonadati</taxon>
        <taxon>Pseudomonadota</taxon>
        <taxon>Alphaproteobacteria</taxon>
        <taxon>Rhodobacterales</taxon>
        <taxon>Roseobacteraceae</taxon>
        <taxon>Sulfitobacter</taxon>
    </lineage>
</organism>
<proteinExistence type="predicted"/>
<protein>
    <submittedName>
        <fullName evidence="2">Flp family type IVb pilin</fullName>
    </submittedName>
</protein>
<evidence type="ECO:0000313" key="3">
    <source>
        <dbReference type="Proteomes" id="UP001556098"/>
    </source>
</evidence>
<dbReference type="RefSeq" id="WP_367879913.1">
    <property type="nucleotide sequence ID" value="NZ_JBFNXX010000037.1"/>
</dbReference>